<keyword evidence="1" id="KW-0399">Innate immunity</keyword>
<protein>
    <recommendedName>
        <fullName evidence="6">SH2 domain-containing protein</fullName>
    </recommendedName>
</protein>
<comment type="caution">
    <text evidence="7">The sequence shown here is derived from an EMBL/GenBank/DDBJ whole genome shotgun (WGS) entry which is preliminary data.</text>
</comment>
<accession>A0A4Z2BV58</accession>
<dbReference type="InterPro" id="IPR000980">
    <property type="entry name" value="SH2"/>
</dbReference>
<evidence type="ECO:0000313" key="7">
    <source>
        <dbReference type="EMBL" id="TNM96104.1"/>
    </source>
</evidence>
<dbReference type="GO" id="GO:0002250">
    <property type="term" value="P:adaptive immune response"/>
    <property type="evidence" value="ECO:0007669"/>
    <property type="project" value="UniProtKB-KW"/>
</dbReference>
<dbReference type="PANTHER" id="PTHR46051">
    <property type="entry name" value="SH2 DOMAIN-CONTAINING PROTEIN"/>
    <property type="match status" value="1"/>
</dbReference>
<keyword evidence="8" id="KW-1185">Reference proteome</keyword>
<evidence type="ECO:0000256" key="1">
    <source>
        <dbReference type="ARBA" id="ARBA00022588"/>
    </source>
</evidence>
<dbReference type="AlphaFoldDB" id="A0A4Z2BV58"/>
<evidence type="ECO:0000256" key="2">
    <source>
        <dbReference type="ARBA" id="ARBA00022859"/>
    </source>
</evidence>
<keyword evidence="4" id="KW-1064">Adaptive immunity</keyword>
<dbReference type="PROSITE" id="PS50001">
    <property type="entry name" value="SH2"/>
    <property type="match status" value="1"/>
</dbReference>
<organism evidence="7 8">
    <name type="scientific">Takifugu bimaculatus</name>
    <dbReference type="NCBI Taxonomy" id="433685"/>
    <lineage>
        <taxon>Eukaryota</taxon>
        <taxon>Metazoa</taxon>
        <taxon>Chordata</taxon>
        <taxon>Craniata</taxon>
        <taxon>Vertebrata</taxon>
        <taxon>Euteleostomi</taxon>
        <taxon>Actinopterygii</taxon>
        <taxon>Neopterygii</taxon>
        <taxon>Teleostei</taxon>
        <taxon>Neoteleostei</taxon>
        <taxon>Acanthomorphata</taxon>
        <taxon>Eupercaria</taxon>
        <taxon>Tetraodontiformes</taxon>
        <taxon>Tetradontoidea</taxon>
        <taxon>Tetraodontidae</taxon>
        <taxon>Takifugu</taxon>
    </lineage>
</organism>
<dbReference type="Gene3D" id="3.30.505.10">
    <property type="entry name" value="SH2 domain"/>
    <property type="match status" value="1"/>
</dbReference>
<sequence>MLAGSVGTTHDMAEALPLCYHGAISRKACEDLLGKKNKDGAYLIRDSETIQGAMCLCVYKNKVVYTYRLLRTHSGEYTLMVAAGLKETPFKSLDDLIRHFKQKNQGLAMHLCHCVRRKTAILKKTQKQAEADKLGCLHQLQHASESKSQFLFSSTSDFPSVF</sequence>
<name>A0A4Z2BV58_9TELE</name>
<dbReference type="InterPro" id="IPR036860">
    <property type="entry name" value="SH2_dom_sf"/>
</dbReference>
<dbReference type="EMBL" id="SWLE01000009">
    <property type="protein sequence ID" value="TNM96104.1"/>
    <property type="molecule type" value="Genomic_DNA"/>
</dbReference>
<reference evidence="7 8" key="1">
    <citation type="submission" date="2019-04" db="EMBL/GenBank/DDBJ databases">
        <title>The sequence and de novo assembly of Takifugu bimaculatus genome using PacBio and Hi-C technologies.</title>
        <authorList>
            <person name="Xu P."/>
            <person name="Liu B."/>
            <person name="Zhou Z."/>
        </authorList>
    </citation>
    <scope>NUCLEOTIDE SEQUENCE [LARGE SCALE GENOMIC DNA]</scope>
    <source>
        <strain evidence="7">TB-2018</strain>
        <tissue evidence="7">Muscle</tissue>
    </source>
</reference>
<gene>
    <name evidence="7" type="ORF">fugu_015765</name>
</gene>
<dbReference type="SUPFAM" id="SSF55550">
    <property type="entry name" value="SH2 domain"/>
    <property type="match status" value="1"/>
</dbReference>
<dbReference type="Proteomes" id="UP000516260">
    <property type="component" value="Chromosome 17"/>
</dbReference>
<dbReference type="PANTHER" id="PTHR46051:SF1">
    <property type="entry name" value="INOSITOL POLYPHOSPHATE-RELATED PHOSPHATASE DOMAIN-CONTAINING PROTEIN"/>
    <property type="match status" value="1"/>
</dbReference>
<evidence type="ECO:0000256" key="5">
    <source>
        <dbReference type="PROSITE-ProRule" id="PRU00191"/>
    </source>
</evidence>
<feature type="domain" description="SH2" evidence="6">
    <location>
        <begin position="19"/>
        <end position="115"/>
    </location>
</feature>
<dbReference type="GO" id="GO:0009966">
    <property type="term" value="P:regulation of signal transduction"/>
    <property type="evidence" value="ECO:0007669"/>
    <property type="project" value="TreeGrafter"/>
</dbReference>
<evidence type="ECO:0000313" key="8">
    <source>
        <dbReference type="Proteomes" id="UP000516260"/>
    </source>
</evidence>
<dbReference type="GO" id="GO:0050776">
    <property type="term" value="P:regulation of immune response"/>
    <property type="evidence" value="ECO:0007669"/>
    <property type="project" value="TreeGrafter"/>
</dbReference>
<keyword evidence="2" id="KW-0391">Immunity</keyword>
<dbReference type="PRINTS" id="PR00401">
    <property type="entry name" value="SH2DOMAIN"/>
</dbReference>
<proteinExistence type="predicted"/>
<evidence type="ECO:0000259" key="6">
    <source>
        <dbReference type="PROSITE" id="PS50001"/>
    </source>
</evidence>
<dbReference type="GO" id="GO:0045087">
    <property type="term" value="P:innate immune response"/>
    <property type="evidence" value="ECO:0007669"/>
    <property type="project" value="UniProtKB-KW"/>
</dbReference>
<evidence type="ECO:0000256" key="3">
    <source>
        <dbReference type="ARBA" id="ARBA00022999"/>
    </source>
</evidence>
<dbReference type="Pfam" id="PF00017">
    <property type="entry name" value="SH2"/>
    <property type="match status" value="1"/>
</dbReference>
<keyword evidence="3 5" id="KW-0727">SH2 domain</keyword>
<evidence type="ECO:0000256" key="4">
    <source>
        <dbReference type="ARBA" id="ARBA00023130"/>
    </source>
</evidence>
<dbReference type="SMART" id="SM00252">
    <property type="entry name" value="SH2"/>
    <property type="match status" value="1"/>
</dbReference>